<dbReference type="GO" id="GO:0006281">
    <property type="term" value="P:DNA repair"/>
    <property type="evidence" value="ECO:0007669"/>
    <property type="project" value="UniProtKB-KW"/>
</dbReference>
<accession>A0A1G9JD99</accession>
<dbReference type="InterPro" id="IPR014001">
    <property type="entry name" value="Helicase_ATP-bd"/>
</dbReference>
<dbReference type="GO" id="GO:0005524">
    <property type="term" value="F:ATP binding"/>
    <property type="evidence" value="ECO:0007669"/>
    <property type="project" value="UniProtKB-KW"/>
</dbReference>
<evidence type="ECO:0000256" key="8">
    <source>
        <dbReference type="SAM" id="MobiDB-lite"/>
    </source>
</evidence>
<dbReference type="NCBIfam" id="NF008168">
    <property type="entry name" value="PRK10917.2-2"/>
    <property type="match status" value="1"/>
</dbReference>
<dbReference type="GO" id="GO:0003678">
    <property type="term" value="F:DNA helicase activity"/>
    <property type="evidence" value="ECO:0007669"/>
    <property type="project" value="TreeGrafter"/>
</dbReference>
<dbReference type="Pfam" id="PF00271">
    <property type="entry name" value="Helicase_C"/>
    <property type="match status" value="1"/>
</dbReference>
<dbReference type="NCBIfam" id="NF008164">
    <property type="entry name" value="PRK10917.1-2"/>
    <property type="match status" value="1"/>
</dbReference>
<dbReference type="InterPro" id="IPR027417">
    <property type="entry name" value="P-loop_NTPase"/>
</dbReference>
<evidence type="ECO:0000259" key="10">
    <source>
        <dbReference type="PROSITE" id="PS51194"/>
    </source>
</evidence>
<keyword evidence="4 11" id="KW-0347">Helicase</keyword>
<keyword evidence="2" id="KW-0227">DNA damage</keyword>
<dbReference type="STRING" id="525640.SAMN04487971_10988"/>
<dbReference type="PANTHER" id="PTHR47964:SF1">
    <property type="entry name" value="ATP-DEPENDENT DNA HELICASE HOMOLOG RECG, CHLOROPLASTIC"/>
    <property type="match status" value="1"/>
</dbReference>
<keyword evidence="7" id="KW-0234">DNA repair</keyword>
<reference evidence="12" key="1">
    <citation type="submission" date="2016-10" db="EMBL/GenBank/DDBJ databases">
        <authorList>
            <person name="Varghese N."/>
            <person name="Submissions S."/>
        </authorList>
    </citation>
    <scope>NUCLEOTIDE SEQUENCE [LARGE SCALE GENOMIC DNA]</scope>
    <source>
        <strain evidence="12">CGMCC 1.7655</strain>
    </source>
</reference>
<dbReference type="GO" id="GO:0016787">
    <property type="term" value="F:hydrolase activity"/>
    <property type="evidence" value="ECO:0007669"/>
    <property type="project" value="UniProtKB-KW"/>
</dbReference>
<sequence>MAGDRPGLNGSRPPDDIGQRSGAEPPQAERDVGKAQGGAGQDDLFVRPATTRSAADPNTGPAAPRNPASADPSRPSAPKGRPPVLFPLFAGVETLPGVGPKAAEAFAALNVTRPRDLLFHLPVAGIARRTVACLADLRPPEIATVTVRVLRHHQPASRGRPWRVICADDSGDLALVFFHARAPWIESQLPIGATRVVSGKVELFDGLAQMVHPDHILSPSDPPPSGFEPVYPLAGTLTQRVVARAVAAAIDRAPPLPEWIEPSVRAARGWPDWSAAVRAAHDPKGMDDLSPLSPARARLAYDELLAHQMTLALVRRDRRRTAGRVTQAQGRLQARVLKALPWPPTGAQTRAVAEITADMASPQRMNRLLQGDVGSGKTLVAALALFAAVEAGGQGVLMAPTEILARQHLAALAPLAEAAGVRIALLTGRDKGEARETVLGDLAAGRIGVLVGTHAVFQPGVTFHDLRLAVIDEQHRFGVAQRLELASKGLRPDMLVMTATPIPRSLALAQYGDMDLSVLDEKPPGRKPVVTTVLPDTRIEEVAARLQTAMDRGARAYWVCPLVEESEIVDLTAAEDRFQMLRARFGDRVRLVHGQMPPEARDVAMADFAAGRAQLLVATTVIEVGVNVPEATIMVIERAESFGLAQLHQLRGRVGRGEGASSCLLLYHEPLSETARRRLQILRETEDGFRIAEEDLAMRGAGDVIGTAQSGLPRFRVADLERQAELLATARQDARLLLDQDPELSGERGQAIRLLLWLMEQDRAIGLMAAG</sequence>
<evidence type="ECO:0000256" key="1">
    <source>
        <dbReference type="ARBA" id="ARBA00022741"/>
    </source>
</evidence>
<protein>
    <submittedName>
        <fullName evidence="11">ATP-dependent DNA helicase RecG</fullName>
    </submittedName>
</protein>
<feature type="compositionally biased region" description="Low complexity" evidence="8">
    <location>
        <begin position="61"/>
        <end position="78"/>
    </location>
</feature>
<dbReference type="CDD" id="cd04488">
    <property type="entry name" value="RecG_wedge_OBF"/>
    <property type="match status" value="1"/>
</dbReference>
<feature type="domain" description="Helicase C-terminal" evidence="10">
    <location>
        <begin position="538"/>
        <end position="697"/>
    </location>
</feature>
<name>A0A1G9JD99_9RHOB</name>
<dbReference type="Pfam" id="PF19833">
    <property type="entry name" value="RecG_dom3_C"/>
    <property type="match status" value="1"/>
</dbReference>
<dbReference type="InterPro" id="IPR047112">
    <property type="entry name" value="RecG/Mfd"/>
</dbReference>
<dbReference type="AlphaFoldDB" id="A0A1G9JD99"/>
<keyword evidence="3" id="KW-0378">Hydrolase</keyword>
<dbReference type="RefSeq" id="WP_090755911.1">
    <property type="nucleotide sequence ID" value="NZ_FNGE01000009.1"/>
</dbReference>
<feature type="domain" description="Helicase ATP-binding" evidence="9">
    <location>
        <begin position="358"/>
        <end position="519"/>
    </location>
</feature>
<dbReference type="Proteomes" id="UP000199555">
    <property type="component" value="Unassembled WGS sequence"/>
</dbReference>
<keyword evidence="6" id="KW-0238">DNA-binding</keyword>
<evidence type="ECO:0000256" key="3">
    <source>
        <dbReference type="ARBA" id="ARBA00022801"/>
    </source>
</evidence>
<dbReference type="Pfam" id="PF00270">
    <property type="entry name" value="DEAD"/>
    <property type="match status" value="1"/>
</dbReference>
<gene>
    <name evidence="11" type="ORF">SAMN04487971_10988</name>
</gene>
<dbReference type="EMBL" id="FNGE01000009">
    <property type="protein sequence ID" value="SDL35408.1"/>
    <property type="molecule type" value="Genomic_DNA"/>
</dbReference>
<dbReference type="SMART" id="SM00487">
    <property type="entry name" value="DEXDc"/>
    <property type="match status" value="1"/>
</dbReference>
<keyword evidence="12" id="KW-1185">Reference proteome</keyword>
<dbReference type="Gene3D" id="3.40.50.300">
    <property type="entry name" value="P-loop containing nucleotide triphosphate hydrolases"/>
    <property type="match status" value="2"/>
</dbReference>
<evidence type="ECO:0000313" key="12">
    <source>
        <dbReference type="Proteomes" id="UP000199555"/>
    </source>
</evidence>
<evidence type="ECO:0000256" key="4">
    <source>
        <dbReference type="ARBA" id="ARBA00022806"/>
    </source>
</evidence>
<dbReference type="Gene3D" id="2.40.50.140">
    <property type="entry name" value="Nucleic acid-binding proteins"/>
    <property type="match status" value="1"/>
</dbReference>
<dbReference type="InterPro" id="IPR012340">
    <property type="entry name" value="NA-bd_OB-fold"/>
</dbReference>
<dbReference type="GO" id="GO:0003677">
    <property type="term" value="F:DNA binding"/>
    <property type="evidence" value="ECO:0007669"/>
    <property type="project" value="UniProtKB-KW"/>
</dbReference>
<evidence type="ECO:0000256" key="7">
    <source>
        <dbReference type="ARBA" id="ARBA00023204"/>
    </source>
</evidence>
<evidence type="ECO:0000259" key="9">
    <source>
        <dbReference type="PROSITE" id="PS51192"/>
    </source>
</evidence>
<dbReference type="InterPro" id="IPR001650">
    <property type="entry name" value="Helicase_C-like"/>
</dbReference>
<dbReference type="InterPro" id="IPR045562">
    <property type="entry name" value="RecG_dom3_C"/>
</dbReference>
<dbReference type="OrthoDB" id="9804325at2"/>
<evidence type="ECO:0000313" key="11">
    <source>
        <dbReference type="EMBL" id="SDL35408.1"/>
    </source>
</evidence>
<dbReference type="SUPFAM" id="SSF52540">
    <property type="entry name" value="P-loop containing nucleoside triphosphate hydrolases"/>
    <property type="match status" value="2"/>
</dbReference>
<evidence type="ECO:0000256" key="5">
    <source>
        <dbReference type="ARBA" id="ARBA00022840"/>
    </source>
</evidence>
<feature type="region of interest" description="Disordered" evidence="8">
    <location>
        <begin position="1"/>
        <end position="82"/>
    </location>
</feature>
<dbReference type="InterPro" id="IPR011545">
    <property type="entry name" value="DEAD/DEAH_box_helicase_dom"/>
</dbReference>
<dbReference type="PROSITE" id="PS51194">
    <property type="entry name" value="HELICASE_CTER"/>
    <property type="match status" value="1"/>
</dbReference>
<dbReference type="PROSITE" id="PS51192">
    <property type="entry name" value="HELICASE_ATP_BIND_1"/>
    <property type="match status" value="1"/>
</dbReference>
<proteinExistence type="predicted"/>
<keyword evidence="1" id="KW-0547">Nucleotide-binding</keyword>
<dbReference type="PANTHER" id="PTHR47964">
    <property type="entry name" value="ATP-DEPENDENT DNA HELICASE HOMOLOG RECG, CHLOROPLASTIC"/>
    <property type="match status" value="1"/>
</dbReference>
<organism evidence="11 12">
    <name type="scientific">Paracoccus chinensis</name>
    <dbReference type="NCBI Taxonomy" id="525640"/>
    <lineage>
        <taxon>Bacteria</taxon>
        <taxon>Pseudomonadati</taxon>
        <taxon>Pseudomonadota</taxon>
        <taxon>Alphaproteobacteria</taxon>
        <taxon>Rhodobacterales</taxon>
        <taxon>Paracoccaceae</taxon>
        <taxon>Paracoccus</taxon>
    </lineage>
</organism>
<evidence type="ECO:0000256" key="2">
    <source>
        <dbReference type="ARBA" id="ARBA00022763"/>
    </source>
</evidence>
<dbReference type="SUPFAM" id="SSF50249">
    <property type="entry name" value="Nucleic acid-binding proteins"/>
    <property type="match status" value="1"/>
</dbReference>
<dbReference type="CDD" id="cd17992">
    <property type="entry name" value="DEXHc_RecG"/>
    <property type="match status" value="1"/>
</dbReference>
<evidence type="ECO:0000256" key="6">
    <source>
        <dbReference type="ARBA" id="ARBA00023125"/>
    </source>
</evidence>
<dbReference type="SMART" id="SM00490">
    <property type="entry name" value="HELICc"/>
    <property type="match status" value="1"/>
</dbReference>
<keyword evidence="5" id="KW-0067">ATP-binding</keyword>